<dbReference type="InterPro" id="IPR029058">
    <property type="entry name" value="AB_hydrolase_fold"/>
</dbReference>
<sequence precursor="true">MRASFMRAFLFFSFLALCLTSPAFGADDYPPGPDSKPQDGVPKGEVTKYTFAHSKIFPGTVRDYWVYVPKQYDAANPACLMVFQDGIQYQAPVVFDNLIAKKEMPVTIGVFIMHGRVLADSTNALDRFNRSYEYDGLGDNYVRFLMDELLPAVTKKYNISTNGNDHAIAGASSGAICAFTAAWERPQQFSRVFSSIGTYVGLRGGNEYPTLIRKTEPKPIRIFLQDGSNDLNIYGGNWHLANLEMLSALEFSGYEVNHIWGDGSHNGKHATAIFPDAMRWLWKDYPAAITAGKDSKQPLMDILIPGEQWQLICSGYKFTEGPAANIKGEVFFTDIPNNRIHKIGLDGKVSVFAENTFAANGLMFGPDGKLYACQNGKKRIVSYDENAKETVIAEDADSNDIAVNSKGEIYFTDPPHHKVWFINSKGEKRVVDEGITKPNGVRFTPDQSLLLVADTDGEFVYSFHIQSDGSLVDKQKYFYLHTPNGTSQSGADGMTVDTQGRLYVATEMGVQVCDQAGRVNGIISKPQRAWLSNVVLGGSNFDDLYVTCGDKVYKRKTKAKGVLSSQTPIKPPTPHL</sequence>
<dbReference type="Gene3D" id="2.120.10.30">
    <property type="entry name" value="TolB, C-terminal domain"/>
    <property type="match status" value="1"/>
</dbReference>
<evidence type="ECO:0000313" key="6">
    <source>
        <dbReference type="Proteomes" id="UP000003688"/>
    </source>
</evidence>
<proteinExistence type="predicted"/>
<dbReference type="ESTHER" id="9bact-b9xl11">
    <property type="family name" value="A85-IroE-IroD-Fes-Yiel"/>
</dbReference>
<organism evidence="5 6">
    <name type="scientific">Pedosphaera parvula (strain Ellin514)</name>
    <dbReference type="NCBI Taxonomy" id="320771"/>
    <lineage>
        <taxon>Bacteria</taxon>
        <taxon>Pseudomonadati</taxon>
        <taxon>Verrucomicrobiota</taxon>
        <taxon>Pedosphaerae</taxon>
        <taxon>Pedosphaerales</taxon>
        <taxon>Pedosphaeraceae</taxon>
        <taxon>Pedosphaera</taxon>
    </lineage>
</organism>
<feature type="binding site" evidence="2">
    <location>
        <position position="492"/>
    </location>
    <ligand>
        <name>a divalent metal cation</name>
        <dbReference type="ChEBI" id="CHEBI:60240"/>
    </ligand>
</feature>
<dbReference type="InterPro" id="IPR050583">
    <property type="entry name" value="Mycobacterial_A85_antigen"/>
</dbReference>
<keyword evidence="2" id="KW-0862">Zinc</keyword>
<dbReference type="SUPFAM" id="SSF53474">
    <property type="entry name" value="alpha/beta-Hydrolases"/>
    <property type="match status" value="1"/>
</dbReference>
<evidence type="ECO:0000256" key="3">
    <source>
        <dbReference type="SAM" id="SignalP"/>
    </source>
</evidence>
<accession>B9XL11</accession>
<name>B9XL11_PEDPL</name>
<reference evidence="5 6" key="1">
    <citation type="journal article" date="2011" name="J. Bacteriol.">
        <title>Genome sequence of 'Pedosphaera parvula' Ellin514, an aerobic Verrucomicrobial isolate from pasture soil.</title>
        <authorList>
            <person name="Kant R."/>
            <person name="van Passel M.W."/>
            <person name="Sangwan P."/>
            <person name="Palva A."/>
            <person name="Lucas S."/>
            <person name="Copeland A."/>
            <person name="Lapidus A."/>
            <person name="Glavina Del Rio T."/>
            <person name="Dalin E."/>
            <person name="Tice H."/>
            <person name="Bruce D."/>
            <person name="Goodwin L."/>
            <person name="Pitluck S."/>
            <person name="Chertkov O."/>
            <person name="Larimer F.W."/>
            <person name="Land M.L."/>
            <person name="Hauser L."/>
            <person name="Brettin T.S."/>
            <person name="Detter J.C."/>
            <person name="Han S."/>
            <person name="de Vos W.M."/>
            <person name="Janssen P.H."/>
            <person name="Smidt H."/>
        </authorList>
    </citation>
    <scope>NUCLEOTIDE SEQUENCE [LARGE SCALE GENOMIC DNA]</scope>
    <source>
        <strain evidence="5 6">Ellin514</strain>
    </source>
</reference>
<dbReference type="Pfam" id="PF08450">
    <property type="entry name" value="SGL"/>
    <property type="match status" value="1"/>
</dbReference>
<dbReference type="AlphaFoldDB" id="B9XL11"/>
<dbReference type="Proteomes" id="UP000003688">
    <property type="component" value="Unassembled WGS sequence"/>
</dbReference>
<evidence type="ECO:0000256" key="1">
    <source>
        <dbReference type="PIRSR" id="PIRSR605511-1"/>
    </source>
</evidence>
<comment type="caution">
    <text evidence="5">The sequence shown here is derived from an EMBL/GenBank/DDBJ whole genome shotgun (WGS) entry which is preliminary data.</text>
</comment>
<dbReference type="PRINTS" id="PR01790">
    <property type="entry name" value="SMP30FAMILY"/>
</dbReference>
<evidence type="ECO:0000259" key="4">
    <source>
        <dbReference type="Pfam" id="PF08450"/>
    </source>
</evidence>
<evidence type="ECO:0000313" key="5">
    <source>
        <dbReference type="EMBL" id="EEF59505.1"/>
    </source>
</evidence>
<feature type="domain" description="SMP-30/Gluconolactonase/LRE-like region" evidence="4">
    <location>
        <begin position="318"/>
        <end position="548"/>
    </location>
</feature>
<evidence type="ECO:0000256" key="2">
    <source>
        <dbReference type="PIRSR" id="PIRSR605511-2"/>
    </source>
</evidence>
<dbReference type="STRING" id="320771.Cflav_PD2349"/>
<protein>
    <submittedName>
        <fullName evidence="5">SMP-30/Gluconolaconase/LRE domain protein</fullName>
    </submittedName>
</protein>
<keyword evidence="3" id="KW-0732">Signal</keyword>
<dbReference type="SUPFAM" id="SSF63829">
    <property type="entry name" value="Calcium-dependent phosphotriesterase"/>
    <property type="match status" value="1"/>
</dbReference>
<feature type="binding site" evidence="2">
    <location>
        <position position="439"/>
    </location>
    <ligand>
        <name>a divalent metal cation</name>
        <dbReference type="ChEBI" id="CHEBI:60240"/>
    </ligand>
</feature>
<dbReference type="InterPro" id="IPR000801">
    <property type="entry name" value="Esterase-like"/>
</dbReference>
<keyword evidence="2" id="KW-0479">Metal-binding</keyword>
<gene>
    <name evidence="5" type="ORF">Cflav_PD2349</name>
</gene>
<dbReference type="PANTHER" id="PTHR48098:SF3">
    <property type="entry name" value="IRON(III) ENTEROBACTIN ESTERASE"/>
    <property type="match status" value="1"/>
</dbReference>
<dbReference type="Gene3D" id="3.40.50.1820">
    <property type="entry name" value="alpha/beta hydrolase"/>
    <property type="match status" value="1"/>
</dbReference>
<dbReference type="Pfam" id="PF00756">
    <property type="entry name" value="Esterase"/>
    <property type="match status" value="1"/>
</dbReference>
<dbReference type="InterPro" id="IPR013658">
    <property type="entry name" value="SGL"/>
</dbReference>
<keyword evidence="6" id="KW-1185">Reference proteome</keyword>
<feature type="active site" description="Proton donor/acceptor" evidence="1">
    <location>
        <position position="492"/>
    </location>
</feature>
<dbReference type="GO" id="GO:0046872">
    <property type="term" value="F:metal ion binding"/>
    <property type="evidence" value="ECO:0007669"/>
    <property type="project" value="UniProtKB-KW"/>
</dbReference>
<feature type="signal peptide" evidence="3">
    <location>
        <begin position="1"/>
        <end position="25"/>
    </location>
</feature>
<comment type="cofactor">
    <cofactor evidence="2">
        <name>Zn(2+)</name>
        <dbReference type="ChEBI" id="CHEBI:29105"/>
    </cofactor>
    <text evidence="2">Binds 1 divalent metal cation per subunit.</text>
</comment>
<dbReference type="PANTHER" id="PTHR48098">
    <property type="entry name" value="ENTEROCHELIN ESTERASE-RELATED"/>
    <property type="match status" value="1"/>
</dbReference>
<dbReference type="EMBL" id="ABOX02000027">
    <property type="protein sequence ID" value="EEF59505.1"/>
    <property type="molecule type" value="Genomic_DNA"/>
</dbReference>
<dbReference type="InterPro" id="IPR011042">
    <property type="entry name" value="6-blade_b-propeller_TolB-like"/>
</dbReference>
<dbReference type="InterPro" id="IPR005511">
    <property type="entry name" value="SMP-30"/>
</dbReference>
<feature type="chain" id="PRO_5002894895" evidence="3">
    <location>
        <begin position="26"/>
        <end position="576"/>
    </location>
</feature>